<dbReference type="GO" id="GO:0046933">
    <property type="term" value="F:proton-transporting ATP synthase activity, rotational mechanism"/>
    <property type="evidence" value="ECO:0007669"/>
    <property type="project" value="UniProtKB-UniRule"/>
</dbReference>
<protein>
    <recommendedName>
        <fullName evidence="7">ATP synthase subunit delta</fullName>
    </recommendedName>
    <alternativeName>
        <fullName evidence="7">ATP synthase F(1) sector subunit delta</fullName>
    </alternativeName>
    <alternativeName>
        <fullName evidence="7">F-type ATPase subunit delta</fullName>
        <shortName evidence="7">F-ATPase subunit delta</shortName>
    </alternativeName>
</protein>
<comment type="function">
    <text evidence="7">This protein is part of the stalk that links CF(0) to CF(1). It either transmits conformational changes from CF(0) to CF(1) or is implicated in proton conduction.</text>
</comment>
<keyword evidence="7" id="KW-0139">CF(1)</keyword>
<proteinExistence type="inferred from homology"/>
<keyword evidence="5 7" id="KW-0472">Membrane</keyword>
<keyword evidence="3 7" id="KW-0375">Hydrogen ion transport</keyword>
<comment type="similarity">
    <text evidence="7">Belongs to the ATPase delta chain family.</text>
</comment>
<dbReference type="AlphaFoldDB" id="A0A0G0YH78"/>
<dbReference type="NCBIfam" id="TIGR01145">
    <property type="entry name" value="ATP_synt_delta"/>
    <property type="match status" value="1"/>
</dbReference>
<evidence type="ECO:0000256" key="2">
    <source>
        <dbReference type="ARBA" id="ARBA00022448"/>
    </source>
</evidence>
<dbReference type="GO" id="GO:0005886">
    <property type="term" value="C:plasma membrane"/>
    <property type="evidence" value="ECO:0007669"/>
    <property type="project" value="UniProtKB-SubCell"/>
</dbReference>
<dbReference type="PANTHER" id="PTHR11910">
    <property type="entry name" value="ATP SYNTHASE DELTA CHAIN"/>
    <property type="match status" value="1"/>
</dbReference>
<gene>
    <name evidence="7" type="primary">atpH</name>
    <name evidence="8" type="ORF">UU49_C0004G0023</name>
</gene>
<evidence type="ECO:0000256" key="6">
    <source>
        <dbReference type="ARBA" id="ARBA00023310"/>
    </source>
</evidence>
<keyword evidence="4 7" id="KW-0406">Ion transport</keyword>
<name>A0A0G0YH78_9BACT</name>
<accession>A0A0G0YH78</accession>
<dbReference type="Proteomes" id="UP000034108">
    <property type="component" value="Unassembled WGS sequence"/>
</dbReference>
<sequence>MKKNSNKQYARALHKVTTDLTGKNLEQVLENFVLLLSRDRKLKQANNIIKEFVDYADKLAGIVKIEITIAEKISGELLEKIKKHFGDKVSAETKIDPSILGGIKIFMGDKILDASLKTQLLKFKKGLCQ</sequence>
<dbReference type="GO" id="GO:0045259">
    <property type="term" value="C:proton-transporting ATP synthase complex"/>
    <property type="evidence" value="ECO:0007669"/>
    <property type="project" value="UniProtKB-KW"/>
</dbReference>
<reference evidence="8 9" key="1">
    <citation type="journal article" date="2015" name="Nature">
        <title>rRNA introns, odd ribosomes, and small enigmatic genomes across a large radiation of phyla.</title>
        <authorList>
            <person name="Brown C.T."/>
            <person name="Hug L.A."/>
            <person name="Thomas B.C."/>
            <person name="Sharon I."/>
            <person name="Castelle C.J."/>
            <person name="Singh A."/>
            <person name="Wilkins M.J."/>
            <person name="Williams K.H."/>
            <person name="Banfield J.F."/>
        </authorList>
    </citation>
    <scope>NUCLEOTIDE SEQUENCE [LARGE SCALE GENOMIC DNA]</scope>
</reference>
<dbReference type="EMBL" id="LCAV01000004">
    <property type="protein sequence ID" value="KKR99692.1"/>
    <property type="molecule type" value="Genomic_DNA"/>
</dbReference>
<evidence type="ECO:0000313" key="8">
    <source>
        <dbReference type="EMBL" id="KKR99692.1"/>
    </source>
</evidence>
<keyword evidence="2 7" id="KW-0813">Transport</keyword>
<comment type="caution">
    <text evidence="8">The sequence shown here is derived from an EMBL/GenBank/DDBJ whole genome shotgun (WGS) entry which is preliminary data.</text>
</comment>
<dbReference type="Pfam" id="PF00213">
    <property type="entry name" value="OSCP"/>
    <property type="match status" value="1"/>
</dbReference>
<evidence type="ECO:0000256" key="1">
    <source>
        <dbReference type="ARBA" id="ARBA00004370"/>
    </source>
</evidence>
<keyword evidence="6 7" id="KW-0066">ATP synthesis</keyword>
<comment type="function">
    <text evidence="7">F(1)F(0) ATP synthase produces ATP from ADP in the presence of a proton or sodium gradient. F-type ATPases consist of two structural domains, F(1) containing the extramembraneous catalytic core and F(0) containing the membrane proton channel, linked together by a central stalk and a peripheral stalk. During catalysis, ATP synthesis in the catalytic domain of F(1) is coupled via a rotary mechanism of the central stalk subunits to proton translocation.</text>
</comment>
<evidence type="ECO:0000256" key="3">
    <source>
        <dbReference type="ARBA" id="ARBA00022781"/>
    </source>
</evidence>
<evidence type="ECO:0000256" key="4">
    <source>
        <dbReference type="ARBA" id="ARBA00023065"/>
    </source>
</evidence>
<dbReference type="HAMAP" id="MF_01416">
    <property type="entry name" value="ATP_synth_delta_bact"/>
    <property type="match status" value="1"/>
</dbReference>
<comment type="subcellular location">
    <subcellularLocation>
        <location evidence="7">Cell membrane</location>
        <topology evidence="7">Peripheral membrane protein</topology>
    </subcellularLocation>
    <subcellularLocation>
        <location evidence="1">Membrane</location>
    </subcellularLocation>
</comment>
<evidence type="ECO:0000313" key="9">
    <source>
        <dbReference type="Proteomes" id="UP000034108"/>
    </source>
</evidence>
<keyword evidence="7" id="KW-1003">Cell membrane</keyword>
<dbReference type="InterPro" id="IPR000711">
    <property type="entry name" value="ATPase_OSCP/dsu"/>
</dbReference>
<evidence type="ECO:0000256" key="7">
    <source>
        <dbReference type="HAMAP-Rule" id="MF_01416"/>
    </source>
</evidence>
<organism evidence="8 9">
    <name type="scientific">Candidatus Magasanikbacteria bacterium GW2011_GWC2_41_17</name>
    <dbReference type="NCBI Taxonomy" id="1619048"/>
    <lineage>
        <taxon>Bacteria</taxon>
        <taxon>Candidatus Magasanikiibacteriota</taxon>
    </lineage>
</organism>
<evidence type="ECO:0000256" key="5">
    <source>
        <dbReference type="ARBA" id="ARBA00023136"/>
    </source>
</evidence>
<dbReference type="STRING" id="1619048.UU49_C0004G0023"/>